<keyword evidence="2" id="KW-1185">Reference proteome</keyword>
<dbReference type="EMBL" id="LACI01002375">
    <property type="protein sequence ID" value="KJU82278.1"/>
    <property type="molecule type" value="Genomic_DNA"/>
</dbReference>
<protein>
    <recommendedName>
        <fullName evidence="3">DUF2281 domain-containing protein</fullName>
    </recommendedName>
</protein>
<reference evidence="1 2" key="1">
    <citation type="submission" date="2015-02" db="EMBL/GenBank/DDBJ databases">
        <title>Single-cell genomics of uncultivated deep-branching MTB reveals a conserved set of magnetosome genes.</title>
        <authorList>
            <person name="Kolinko S."/>
            <person name="Richter M."/>
            <person name="Glockner F.O."/>
            <person name="Brachmann A."/>
            <person name="Schuler D."/>
        </authorList>
    </citation>
    <scope>NUCLEOTIDE SEQUENCE [LARGE SCALE GENOMIC DNA]</scope>
    <source>
        <strain evidence="1">TM-1</strain>
    </source>
</reference>
<name>A0A0F3GNN6_9BACT</name>
<proteinExistence type="predicted"/>
<dbReference type="Proteomes" id="UP000033423">
    <property type="component" value="Unassembled WGS sequence"/>
</dbReference>
<gene>
    <name evidence="1" type="ORF">MBAV_005523</name>
</gene>
<dbReference type="AlphaFoldDB" id="A0A0F3GNN6"/>
<evidence type="ECO:0000313" key="2">
    <source>
        <dbReference type="Proteomes" id="UP000033423"/>
    </source>
</evidence>
<evidence type="ECO:0000313" key="1">
    <source>
        <dbReference type="EMBL" id="KJU82278.1"/>
    </source>
</evidence>
<comment type="caution">
    <text evidence="1">The sequence shown here is derived from an EMBL/GenBank/DDBJ whole genome shotgun (WGS) entry which is preliminary data.</text>
</comment>
<organism evidence="1 2">
    <name type="scientific">Candidatus Magnetobacterium bavaricum</name>
    <dbReference type="NCBI Taxonomy" id="29290"/>
    <lineage>
        <taxon>Bacteria</taxon>
        <taxon>Pseudomonadati</taxon>
        <taxon>Nitrospirota</taxon>
        <taxon>Thermodesulfovibrionia</taxon>
        <taxon>Thermodesulfovibrionales</taxon>
        <taxon>Candidatus Magnetobacteriaceae</taxon>
        <taxon>Candidatus Magnetobacterium</taxon>
    </lineage>
</organism>
<accession>A0A0F3GNN6</accession>
<evidence type="ECO:0008006" key="3">
    <source>
        <dbReference type="Google" id="ProtNLM"/>
    </source>
</evidence>
<sequence length="63" mass="7343">MTDATTIVDMLNELSDTRKSEVIDFIRFVKYQEAKDKILKSNQEERLTFNSVEELMQAIDDAD</sequence>